<dbReference type="InterPro" id="IPR012337">
    <property type="entry name" value="RNaseH-like_sf"/>
</dbReference>
<sequence length="272" mass="30993">MAKINEDNEKQLTPDPEQEMIEEGAHLHALLNYLTERVSCFAHTQLLCIKDCLQNSEFAKSGKQLGKVAKIVNSVRKSVNATSYLQRKKRTLRAQNVTRWNSQLVMLQSVLKDHEEVNAALTLIQSREKITNQDYLALSELVSVLLPFKEAMQQVEGENIVTSSCICPVVLGLLKAMEQLKNSNFHYCQKLAANLKDSLSKRLLPYINSPDNRLASLLDPRFKNSWIEDDVEKEEAIGLLKTHVARITKRVVAQRMKTLQKSQSYLTSWRKA</sequence>
<keyword evidence="4" id="KW-0862">Zinc</keyword>
<evidence type="ECO:0000256" key="2">
    <source>
        <dbReference type="ARBA" id="ARBA00022723"/>
    </source>
</evidence>
<dbReference type="InterPro" id="IPR052035">
    <property type="entry name" value="ZnF_BED_domain_contain"/>
</dbReference>
<dbReference type="Proteomes" id="UP001642483">
    <property type="component" value="Unassembled WGS sequence"/>
</dbReference>
<evidence type="ECO:0000256" key="5">
    <source>
        <dbReference type="ARBA" id="ARBA00023242"/>
    </source>
</evidence>
<comment type="subcellular location">
    <subcellularLocation>
        <location evidence="1">Nucleus</location>
    </subcellularLocation>
</comment>
<evidence type="ECO:0000256" key="4">
    <source>
        <dbReference type="ARBA" id="ARBA00022833"/>
    </source>
</evidence>
<evidence type="ECO:0000256" key="1">
    <source>
        <dbReference type="ARBA" id="ARBA00004123"/>
    </source>
</evidence>
<name>A0ABP0G804_CLALP</name>
<keyword evidence="2" id="KW-0479">Metal-binding</keyword>
<proteinExistence type="predicted"/>
<evidence type="ECO:0000313" key="8">
    <source>
        <dbReference type="Proteomes" id="UP001642483"/>
    </source>
</evidence>
<keyword evidence="3" id="KW-0863">Zinc-finger</keyword>
<gene>
    <name evidence="6" type="ORF">CVLEPA_LOCUS19996</name>
    <name evidence="7" type="ORF">CVLEPA_LOCUS20001</name>
</gene>
<protein>
    <recommendedName>
        <fullName evidence="9">Exocyst complex component Sec8</fullName>
    </recommendedName>
</protein>
<dbReference type="SUPFAM" id="SSF53098">
    <property type="entry name" value="Ribonuclease H-like"/>
    <property type="match status" value="1"/>
</dbReference>
<comment type="caution">
    <text evidence="7">The sequence shown here is derived from an EMBL/GenBank/DDBJ whole genome shotgun (WGS) entry which is preliminary data.</text>
</comment>
<evidence type="ECO:0000313" key="7">
    <source>
        <dbReference type="EMBL" id="CAK8687954.1"/>
    </source>
</evidence>
<dbReference type="EMBL" id="CAWYQH010000106">
    <property type="protein sequence ID" value="CAK8687954.1"/>
    <property type="molecule type" value="Genomic_DNA"/>
</dbReference>
<keyword evidence="8" id="KW-1185">Reference proteome</keyword>
<keyword evidence="5" id="KW-0539">Nucleus</keyword>
<dbReference type="PANTHER" id="PTHR46481">
    <property type="entry name" value="ZINC FINGER BED DOMAIN-CONTAINING PROTEIN 4"/>
    <property type="match status" value="1"/>
</dbReference>
<dbReference type="EMBL" id="CAWYQH010000106">
    <property type="protein sequence ID" value="CAK8687949.1"/>
    <property type="molecule type" value="Genomic_DNA"/>
</dbReference>
<evidence type="ECO:0000256" key="3">
    <source>
        <dbReference type="ARBA" id="ARBA00022771"/>
    </source>
</evidence>
<accession>A0ABP0G804</accession>
<evidence type="ECO:0000313" key="6">
    <source>
        <dbReference type="EMBL" id="CAK8687949.1"/>
    </source>
</evidence>
<dbReference type="PANTHER" id="PTHR46481:SF10">
    <property type="entry name" value="ZINC FINGER BED DOMAIN-CONTAINING PROTEIN 39"/>
    <property type="match status" value="1"/>
</dbReference>
<evidence type="ECO:0008006" key="9">
    <source>
        <dbReference type="Google" id="ProtNLM"/>
    </source>
</evidence>
<reference evidence="7 8" key="1">
    <citation type="submission" date="2024-02" db="EMBL/GenBank/DDBJ databases">
        <authorList>
            <person name="Daric V."/>
            <person name="Darras S."/>
        </authorList>
    </citation>
    <scope>NUCLEOTIDE SEQUENCE [LARGE SCALE GENOMIC DNA]</scope>
</reference>
<organism evidence="7 8">
    <name type="scientific">Clavelina lepadiformis</name>
    <name type="common">Light-bulb sea squirt</name>
    <name type="synonym">Ascidia lepadiformis</name>
    <dbReference type="NCBI Taxonomy" id="159417"/>
    <lineage>
        <taxon>Eukaryota</taxon>
        <taxon>Metazoa</taxon>
        <taxon>Chordata</taxon>
        <taxon>Tunicata</taxon>
        <taxon>Ascidiacea</taxon>
        <taxon>Aplousobranchia</taxon>
        <taxon>Clavelinidae</taxon>
        <taxon>Clavelina</taxon>
    </lineage>
</organism>